<dbReference type="RefSeq" id="YP_009097720.1">
    <property type="nucleotide sequence ID" value="NC_025414.1"/>
</dbReference>
<dbReference type="KEGG" id="vg:22113590"/>
<dbReference type="EMBL" id="KM236237">
    <property type="protein sequence ID" value="AIK68054.1"/>
    <property type="molecule type" value="Genomic_DNA"/>
</dbReference>
<keyword evidence="1" id="KW-1133">Transmembrane helix</keyword>
<evidence type="ECO:0000256" key="1">
    <source>
        <dbReference type="SAM" id="Phobius"/>
    </source>
</evidence>
<protein>
    <submittedName>
        <fullName evidence="2">Uncharacterized protein</fullName>
    </submittedName>
</protein>
<evidence type="ECO:0000313" key="2">
    <source>
        <dbReference type="EMBL" id="AIK68054.1"/>
    </source>
</evidence>
<keyword evidence="3" id="KW-1185">Reference proteome</keyword>
<keyword evidence="1" id="KW-0812">Transmembrane</keyword>
<reference evidence="2 3" key="1">
    <citation type="submission" date="2014-07" db="EMBL/GenBank/DDBJ databases">
        <title>Complete Genome of Citrobacter freundii Myophage Miller.</title>
        <authorList>
            <person name="Hwang K."/>
            <person name="Luna A.J."/>
            <person name="Hernandez A.C."/>
            <person name="Everett G.F.K."/>
        </authorList>
    </citation>
    <scope>NUCLEOTIDE SEQUENCE [LARGE SCALE GENOMIC DNA]</scope>
</reference>
<dbReference type="Proteomes" id="UP000201263">
    <property type="component" value="Segment"/>
</dbReference>
<sequence length="63" mass="7065">MTLFFLLALGVFVVGSAIAFLAFNKREFSVCFIGLIVAVAPLVMSYNIYQEKIAENAKYEARR</sequence>
<accession>A0A076YMP8</accession>
<organism evidence="2 3">
    <name type="scientific">Citrobacter phage Miller</name>
    <dbReference type="NCBI Taxonomy" id="1527524"/>
    <lineage>
        <taxon>Viruses</taxon>
        <taxon>Duplodnaviria</taxon>
        <taxon>Heunggongvirae</taxon>
        <taxon>Uroviricota</taxon>
        <taxon>Caudoviricetes</taxon>
        <taxon>Pantevenvirales</taxon>
        <taxon>Straboviridae</taxon>
        <taxon>Pseudotevenvirus</taxon>
        <taxon>Pseudotevenvirus miller</taxon>
    </lineage>
</organism>
<keyword evidence="1" id="KW-0472">Membrane</keyword>
<gene>
    <name evidence="2" type="ORF">CPTMiller_00118</name>
</gene>
<name>A0A076YMP8_9CAUD</name>
<evidence type="ECO:0000313" key="3">
    <source>
        <dbReference type="Proteomes" id="UP000201263"/>
    </source>
</evidence>
<dbReference type="GeneID" id="22113590"/>
<proteinExistence type="predicted"/>
<feature type="transmembrane region" description="Helical" evidence="1">
    <location>
        <begin position="29"/>
        <end position="49"/>
    </location>
</feature>